<reference evidence="1" key="1">
    <citation type="journal article" date="2015" name="Int. J. Syst. Evol. Microbiol.">
        <title>Rhizobium oryzicola sp. nov., potential plant-growth-promoting endophytic bacteria isolated from rice roots.</title>
        <authorList>
            <person name="Zhang X.X."/>
            <person name="Gao J.S."/>
            <person name="Cao Y.H."/>
            <person name="Sheirdil R.A."/>
            <person name="Wang X.C."/>
            <person name="Zhang L."/>
        </authorList>
    </citation>
    <scope>NUCLEOTIDE SEQUENCE</scope>
    <source>
        <strain evidence="1">05753</strain>
    </source>
</reference>
<gene>
    <name evidence="1" type="ORF">Q2T52_12900</name>
</gene>
<organism evidence="1 2">
    <name type="scientific">Rhizobium oryzicola</name>
    <dbReference type="NCBI Taxonomy" id="1232668"/>
    <lineage>
        <taxon>Bacteria</taxon>
        <taxon>Pseudomonadati</taxon>
        <taxon>Pseudomonadota</taxon>
        <taxon>Alphaproteobacteria</taxon>
        <taxon>Hyphomicrobiales</taxon>
        <taxon>Rhizobiaceae</taxon>
        <taxon>Rhizobium/Agrobacterium group</taxon>
        <taxon>Rhizobium</taxon>
    </lineage>
</organism>
<evidence type="ECO:0000313" key="2">
    <source>
        <dbReference type="Proteomes" id="UP001169006"/>
    </source>
</evidence>
<accession>A0ABT8SYL9</accession>
<comment type="caution">
    <text evidence="1">The sequence shown here is derived from an EMBL/GenBank/DDBJ whole genome shotgun (WGS) entry which is preliminary data.</text>
</comment>
<proteinExistence type="predicted"/>
<dbReference type="Proteomes" id="UP001169006">
    <property type="component" value="Unassembled WGS sequence"/>
</dbReference>
<dbReference type="RefSeq" id="WP_302077141.1">
    <property type="nucleotide sequence ID" value="NZ_JAUKWQ010000003.1"/>
</dbReference>
<protein>
    <submittedName>
        <fullName evidence="1">Uncharacterized protein</fullName>
    </submittedName>
</protein>
<sequence length="246" mass="27851">MNANKTISAHKFIEYAFASPQKRVTIIENALQPPTFIMDTMYPDIERATAHFLVSGCKDPKRLDGLDKSYQLREASSDHHEQRLLNALDAIQHVKSAPWSLKDYAVEFAVDIPHGIEVGGITIRIKAPVILKRRQSGFRDPFIGVIKPYFGKVWPLNSGQDTERGVLFATLLHWFSEQNLSHLGSSDPNMCIVADVFREEMFPAAKRNIQRRKQLQALAQEIADRWQPIADRLHSRTSSGSTATKE</sequence>
<keyword evidence="2" id="KW-1185">Reference proteome</keyword>
<reference evidence="1" key="2">
    <citation type="submission" date="2023-07" db="EMBL/GenBank/DDBJ databases">
        <authorList>
            <person name="Sun H."/>
        </authorList>
    </citation>
    <scope>NUCLEOTIDE SEQUENCE</scope>
    <source>
        <strain evidence="1">05753</strain>
    </source>
</reference>
<evidence type="ECO:0000313" key="1">
    <source>
        <dbReference type="EMBL" id="MDO1582983.1"/>
    </source>
</evidence>
<name>A0ABT8SYL9_9HYPH</name>
<dbReference type="EMBL" id="JAUKWQ010000003">
    <property type="protein sequence ID" value="MDO1582983.1"/>
    <property type="molecule type" value="Genomic_DNA"/>
</dbReference>